<sequence>MNESMSFPGIGMETSTCKPEKQETKQNPHLGDHQPGCSSQRLLDSDVKVYIFRTGKTNNFDKDFTDMLQSRIENLTEVGTVDESDIILVFCLIVSRAGTDIDKALEIFNHNPETKLGVLVVLHPSFDKEKVNPDSSKYVKRTDILTVDCLFYEDTGLLECQKNSDAADKTVNWLIQQVCNKMLHKI</sequence>
<accession>A0A8C2CWP4</accession>
<dbReference type="Proteomes" id="UP000694701">
    <property type="component" value="Unplaced"/>
</dbReference>
<dbReference type="AlphaFoldDB" id="A0A8C2CWP4"/>
<reference evidence="2" key="1">
    <citation type="submission" date="2025-08" db="UniProtKB">
        <authorList>
            <consortium name="Ensembl"/>
        </authorList>
    </citation>
    <scope>IDENTIFICATION</scope>
</reference>
<dbReference type="PANTHER" id="PTHR34488">
    <property type="entry name" value="SI:CH211-245H14.1-RELATED"/>
    <property type="match status" value="1"/>
</dbReference>
<protein>
    <submittedName>
        <fullName evidence="2">Uncharacterized protein</fullName>
    </submittedName>
</protein>
<evidence type="ECO:0000313" key="3">
    <source>
        <dbReference type="Proteomes" id="UP000694701"/>
    </source>
</evidence>
<evidence type="ECO:0000313" key="2">
    <source>
        <dbReference type="Ensembl" id="ENSCCRP00020018216.1"/>
    </source>
</evidence>
<feature type="region of interest" description="Disordered" evidence="1">
    <location>
        <begin position="1"/>
        <end position="39"/>
    </location>
</feature>
<name>A0A8C2CWP4_CYPCA</name>
<feature type="compositionally biased region" description="Basic and acidic residues" evidence="1">
    <location>
        <begin position="18"/>
        <end position="32"/>
    </location>
</feature>
<proteinExistence type="predicted"/>
<organism evidence="2 3">
    <name type="scientific">Cyprinus carpio</name>
    <name type="common">Common carp</name>
    <dbReference type="NCBI Taxonomy" id="7962"/>
    <lineage>
        <taxon>Eukaryota</taxon>
        <taxon>Metazoa</taxon>
        <taxon>Chordata</taxon>
        <taxon>Craniata</taxon>
        <taxon>Vertebrata</taxon>
        <taxon>Euteleostomi</taxon>
        <taxon>Actinopterygii</taxon>
        <taxon>Neopterygii</taxon>
        <taxon>Teleostei</taxon>
        <taxon>Ostariophysi</taxon>
        <taxon>Cypriniformes</taxon>
        <taxon>Cyprinidae</taxon>
        <taxon>Cyprininae</taxon>
        <taxon>Cyprinus</taxon>
    </lineage>
</organism>
<dbReference type="PANTHER" id="PTHR34488:SF1">
    <property type="entry name" value="SI:CH211-245H14.1-RELATED"/>
    <property type="match status" value="1"/>
</dbReference>
<evidence type="ECO:0000256" key="1">
    <source>
        <dbReference type="SAM" id="MobiDB-lite"/>
    </source>
</evidence>
<dbReference type="Ensembl" id="ENSCCRT00020020009.1">
    <property type="protein sequence ID" value="ENSCCRP00020018216.1"/>
    <property type="gene ID" value="ENSCCRG00020008662.1"/>
</dbReference>